<dbReference type="PANTHER" id="PTHR46093">
    <property type="entry name" value="ACYL-COA-BINDING DOMAIN-CONTAINING PROTEIN 5"/>
    <property type="match status" value="1"/>
</dbReference>
<reference evidence="5 6" key="1">
    <citation type="submission" date="2018-06" db="EMBL/GenBank/DDBJ databases">
        <title>Comparative genomics reveals the genomic features of Rhizophagus irregularis, R. cerebriforme, R. diaphanum and Gigaspora rosea, and their symbiotic lifestyle signature.</title>
        <authorList>
            <person name="Morin E."/>
            <person name="San Clemente H."/>
            <person name="Chen E.C.H."/>
            <person name="De La Providencia I."/>
            <person name="Hainaut M."/>
            <person name="Kuo A."/>
            <person name="Kohler A."/>
            <person name="Murat C."/>
            <person name="Tang N."/>
            <person name="Roy S."/>
            <person name="Loubradou J."/>
            <person name="Henrissat B."/>
            <person name="Grigoriev I.V."/>
            <person name="Corradi N."/>
            <person name="Roux C."/>
            <person name="Martin F.M."/>
        </authorList>
    </citation>
    <scope>NUCLEOTIDE SEQUENCE [LARGE SCALE GENOMIC DNA]</scope>
    <source>
        <strain evidence="5 6">DAOM 227022</strain>
    </source>
</reference>
<evidence type="ECO:0000256" key="4">
    <source>
        <dbReference type="SAM" id="Phobius"/>
    </source>
</evidence>
<keyword evidence="1" id="KW-0880">Kelch repeat</keyword>
<dbReference type="OrthoDB" id="2307419at2759"/>
<gene>
    <name evidence="5" type="ORF">C1645_839420</name>
</gene>
<keyword evidence="4" id="KW-1133">Transmembrane helix</keyword>
<evidence type="ECO:0000313" key="5">
    <source>
        <dbReference type="EMBL" id="RIA80026.1"/>
    </source>
</evidence>
<proteinExistence type="predicted"/>
<evidence type="ECO:0000313" key="6">
    <source>
        <dbReference type="Proteomes" id="UP000265703"/>
    </source>
</evidence>
<keyword evidence="6" id="KW-1185">Reference proteome</keyword>
<keyword evidence="4" id="KW-0472">Membrane</keyword>
<dbReference type="Pfam" id="PF24681">
    <property type="entry name" value="Kelch_KLHDC2_KLHL20_DRC7"/>
    <property type="match status" value="1"/>
</dbReference>
<keyword evidence="4" id="KW-0812">Transmembrane</keyword>
<dbReference type="AlphaFoldDB" id="A0A397S5M9"/>
<feature type="compositionally biased region" description="Polar residues" evidence="3">
    <location>
        <begin position="427"/>
        <end position="442"/>
    </location>
</feature>
<accession>A0A397S5M9</accession>
<sequence>MVVYGQDYIPEPLIGSAAVYDEYKIYYIGGVDFNKDYSKDLSPKSEFFYLNCNPNSKDTFIKWTDLKSQGVNFPLSLFHIADIGGVNQDSIFIVGGVRVKNANDIYRFNIKTNELSIPVIQGKAPPMRAKMNSVSHKGKIYIFGGITGFGSNTTFFNNFDILDTVNLIWQIGSTVNSPVTRSEYTATLVNEVIYYIGGRTQQYILSPMTEIFQYDISEDKWSLKNTTFANINDTPGPRVAHSAVLYDGKIFIYGGAYFNADTPFGLPPKEIFVMLDTTTLVWSIPSINGPADVPKLAYHTAALVNNMMVVAFGNFTGLPDNANKANNFTYAFYLNNEFPWSIIASIDSTKSPLNITDKLPTTNTNITDKLPTANTKTSQNPPFLNNKVVIVGLMVGLVTVVGIILVVIACRRKMKAGEGSNHPDDQVQISRENTPPIQQHLTQSQEHSESSILLQESSSQHSSN</sequence>
<evidence type="ECO:0000256" key="1">
    <source>
        <dbReference type="ARBA" id="ARBA00022441"/>
    </source>
</evidence>
<evidence type="ECO:0000256" key="2">
    <source>
        <dbReference type="ARBA" id="ARBA00022737"/>
    </source>
</evidence>
<organism evidence="5 6">
    <name type="scientific">Glomus cerebriforme</name>
    <dbReference type="NCBI Taxonomy" id="658196"/>
    <lineage>
        <taxon>Eukaryota</taxon>
        <taxon>Fungi</taxon>
        <taxon>Fungi incertae sedis</taxon>
        <taxon>Mucoromycota</taxon>
        <taxon>Glomeromycotina</taxon>
        <taxon>Glomeromycetes</taxon>
        <taxon>Glomerales</taxon>
        <taxon>Glomeraceae</taxon>
        <taxon>Glomus</taxon>
    </lineage>
</organism>
<evidence type="ECO:0000256" key="3">
    <source>
        <dbReference type="SAM" id="MobiDB-lite"/>
    </source>
</evidence>
<dbReference type="EMBL" id="QKYT01001065">
    <property type="protein sequence ID" value="RIA80026.1"/>
    <property type="molecule type" value="Genomic_DNA"/>
</dbReference>
<evidence type="ECO:0008006" key="7">
    <source>
        <dbReference type="Google" id="ProtNLM"/>
    </source>
</evidence>
<protein>
    <recommendedName>
        <fullName evidence="7">Galactose oxidase</fullName>
    </recommendedName>
</protein>
<feature type="region of interest" description="Disordered" evidence="3">
    <location>
        <begin position="356"/>
        <end position="378"/>
    </location>
</feature>
<keyword evidence="2" id="KW-0677">Repeat</keyword>
<name>A0A397S5M9_9GLOM</name>
<feature type="compositionally biased region" description="Low complexity" evidence="3">
    <location>
        <begin position="450"/>
        <end position="464"/>
    </location>
</feature>
<comment type="caution">
    <text evidence="5">The sequence shown here is derived from an EMBL/GenBank/DDBJ whole genome shotgun (WGS) entry which is preliminary data.</text>
</comment>
<dbReference type="Gene3D" id="2.120.10.80">
    <property type="entry name" value="Kelch-type beta propeller"/>
    <property type="match status" value="2"/>
</dbReference>
<feature type="transmembrane region" description="Helical" evidence="4">
    <location>
        <begin position="388"/>
        <end position="410"/>
    </location>
</feature>
<dbReference type="SUPFAM" id="SSF117281">
    <property type="entry name" value="Kelch motif"/>
    <property type="match status" value="1"/>
</dbReference>
<dbReference type="PANTHER" id="PTHR46093:SF18">
    <property type="entry name" value="FIBRONECTIN TYPE-III DOMAIN-CONTAINING PROTEIN"/>
    <property type="match status" value="1"/>
</dbReference>
<dbReference type="InterPro" id="IPR015915">
    <property type="entry name" value="Kelch-typ_b-propeller"/>
</dbReference>
<dbReference type="Proteomes" id="UP000265703">
    <property type="component" value="Unassembled WGS sequence"/>
</dbReference>
<feature type="region of interest" description="Disordered" evidence="3">
    <location>
        <begin position="416"/>
        <end position="464"/>
    </location>
</feature>